<dbReference type="GO" id="GO:0000725">
    <property type="term" value="P:recombinational repair"/>
    <property type="evidence" value="ECO:0007669"/>
    <property type="project" value="TreeGrafter"/>
</dbReference>
<protein>
    <submittedName>
        <fullName evidence="7">AAA family ATPase</fullName>
    </submittedName>
</protein>
<dbReference type="PANTHER" id="PTHR11070">
    <property type="entry name" value="UVRD / RECB / PCRA DNA HELICASE FAMILY MEMBER"/>
    <property type="match status" value="1"/>
</dbReference>
<dbReference type="EMBL" id="CP070499">
    <property type="protein sequence ID" value="QSB15410.1"/>
    <property type="molecule type" value="Genomic_DNA"/>
</dbReference>
<dbReference type="PROSITE" id="PS51198">
    <property type="entry name" value="UVRD_HELICASE_ATP_BIND"/>
    <property type="match status" value="1"/>
</dbReference>
<dbReference type="RefSeq" id="WP_239677591.1">
    <property type="nucleotide sequence ID" value="NZ_CP070499.1"/>
</dbReference>
<keyword evidence="2 5" id="KW-0378">Hydrolase</keyword>
<sequence length="782" mass="84353">MSSSDLAHEQTYVSTLYDRLAELEERARQRLAELPDDADSPPSVRSERAALATREVEKLARYRAAETGLCFGRIDLADGERRYIGRIGLFDDSGDHEPMLIDWRAPAARPFYLATAAAPMAVHRRRHLRLRGRVVTELRDEVLDSTTATPGDATLVGEAALLAELAAVRTGRMRDIIGTIQAEQDHVIRSEHRGVLVVEGGPGTGKTAVALHRAAYLLYTYREQLAHRGVLVVGPNQTFVGYIDQVLPSLGETGVRMATLADLLPGVTADATEPAEVAEVKGRAVMAEVVAAAVRDRQQVPAEPTPVTLTDRHPSLAYQAEVVTLEPADCAAARDAARATGLPHNRARRVFTDQLLTAVAGQVAGRLGDDPYAGESLGGGDAPGAGVSLLGGADVAALARELRGDPQLRAAIDRLWPQLTPQRLLTELYADDERLASAASALPAADRQRLRRDPGAGWTEADVPLLDEAAELLGDPPAPERAAPRSDEEIEYAQGVLEIAEGSRTIDDEDSESELLSVPDLLTAEQLSGRQTTIDTRSVAERAAEDRSWAYGHIIVDEAQEVTPMGWRALLRRCPSRWLTVVGDPAQTGRLGPPTDWDAVFTADGAAWQLARLTVNYRTPAEVMTLAAGVLARVGPALPLPRSVRYTGHEPQLRRVDPAELTDQLCTLLTQEVAAVDDGRTAVIVPTGLFTEVAQAVTAARDDAATHDDPAMLEHPVALVTPLESKGLEFDSVVLVEPRQIVAESTSGWGDLYVALTRTTRRLTVLHTGELPAELQHTLEDL</sequence>
<keyword evidence="4 5" id="KW-0067">ATP-binding</keyword>
<dbReference type="GO" id="GO:0016787">
    <property type="term" value="F:hydrolase activity"/>
    <property type="evidence" value="ECO:0007669"/>
    <property type="project" value="UniProtKB-UniRule"/>
</dbReference>
<name>A0A895YMS7_9ACTN</name>
<evidence type="ECO:0000313" key="7">
    <source>
        <dbReference type="EMBL" id="QSB15410.1"/>
    </source>
</evidence>
<feature type="domain" description="UvrD-like helicase ATP-binding" evidence="6">
    <location>
        <begin position="179"/>
        <end position="620"/>
    </location>
</feature>
<dbReference type="GO" id="GO:0005524">
    <property type="term" value="F:ATP binding"/>
    <property type="evidence" value="ECO:0007669"/>
    <property type="project" value="UniProtKB-UniRule"/>
</dbReference>
<organism evidence="7 8">
    <name type="scientific">Natronosporangium hydrolyticum</name>
    <dbReference type="NCBI Taxonomy" id="2811111"/>
    <lineage>
        <taxon>Bacteria</taxon>
        <taxon>Bacillati</taxon>
        <taxon>Actinomycetota</taxon>
        <taxon>Actinomycetes</taxon>
        <taxon>Micromonosporales</taxon>
        <taxon>Micromonosporaceae</taxon>
        <taxon>Natronosporangium</taxon>
    </lineage>
</organism>
<evidence type="ECO:0000256" key="2">
    <source>
        <dbReference type="ARBA" id="ARBA00022801"/>
    </source>
</evidence>
<dbReference type="Gene3D" id="3.40.50.300">
    <property type="entry name" value="P-loop containing nucleotide triphosphate hydrolases"/>
    <property type="match status" value="2"/>
</dbReference>
<keyword evidence="1 5" id="KW-0547">Nucleotide-binding</keyword>
<evidence type="ECO:0000313" key="8">
    <source>
        <dbReference type="Proteomes" id="UP000662857"/>
    </source>
</evidence>
<dbReference type="Pfam" id="PF13245">
    <property type="entry name" value="AAA_19"/>
    <property type="match status" value="1"/>
</dbReference>
<dbReference type="GO" id="GO:0043138">
    <property type="term" value="F:3'-5' DNA helicase activity"/>
    <property type="evidence" value="ECO:0007669"/>
    <property type="project" value="TreeGrafter"/>
</dbReference>
<dbReference type="GO" id="GO:0003677">
    <property type="term" value="F:DNA binding"/>
    <property type="evidence" value="ECO:0007669"/>
    <property type="project" value="InterPro"/>
</dbReference>
<gene>
    <name evidence="7" type="ORF">JQS43_03345</name>
</gene>
<proteinExistence type="predicted"/>
<dbReference type="InterPro" id="IPR000212">
    <property type="entry name" value="DNA_helicase_UvrD/REP"/>
</dbReference>
<evidence type="ECO:0000259" key="6">
    <source>
        <dbReference type="PROSITE" id="PS51198"/>
    </source>
</evidence>
<dbReference type="SUPFAM" id="SSF52540">
    <property type="entry name" value="P-loop containing nucleoside triphosphate hydrolases"/>
    <property type="match status" value="1"/>
</dbReference>
<keyword evidence="8" id="KW-1185">Reference proteome</keyword>
<keyword evidence="3 5" id="KW-0347">Helicase</keyword>
<evidence type="ECO:0000256" key="5">
    <source>
        <dbReference type="PROSITE-ProRule" id="PRU00560"/>
    </source>
</evidence>
<evidence type="ECO:0000256" key="1">
    <source>
        <dbReference type="ARBA" id="ARBA00022741"/>
    </source>
</evidence>
<dbReference type="InterPro" id="IPR014016">
    <property type="entry name" value="UvrD-like_ATP-bd"/>
</dbReference>
<dbReference type="KEGG" id="nhy:JQS43_03345"/>
<evidence type="ECO:0000256" key="3">
    <source>
        <dbReference type="ARBA" id="ARBA00022806"/>
    </source>
</evidence>
<feature type="binding site" evidence="5">
    <location>
        <begin position="200"/>
        <end position="207"/>
    </location>
    <ligand>
        <name>ATP</name>
        <dbReference type="ChEBI" id="CHEBI:30616"/>
    </ligand>
</feature>
<dbReference type="PANTHER" id="PTHR11070:SF45">
    <property type="entry name" value="DNA 3'-5' HELICASE"/>
    <property type="match status" value="1"/>
</dbReference>
<dbReference type="AlphaFoldDB" id="A0A895YMS7"/>
<accession>A0A895YMS7</accession>
<dbReference type="Proteomes" id="UP000662857">
    <property type="component" value="Chromosome"/>
</dbReference>
<dbReference type="InterPro" id="IPR027417">
    <property type="entry name" value="P-loop_NTPase"/>
</dbReference>
<reference evidence="7" key="1">
    <citation type="submission" date="2021-02" db="EMBL/GenBank/DDBJ databases">
        <title>Natrosporangium hydrolyticum gen. nov., sp. nov, a haloalkaliphilic actinobacterium from a soda solonchak soil.</title>
        <authorList>
            <person name="Sorokin D.Y."/>
            <person name="Khijniak T.V."/>
            <person name="Zakharycheva A.P."/>
            <person name="Boueva O.V."/>
            <person name="Ariskina E.V."/>
            <person name="Hahnke R.L."/>
            <person name="Bunk B."/>
            <person name="Sproer C."/>
            <person name="Schumann P."/>
            <person name="Evtushenko L.I."/>
            <person name="Kublanov I.V."/>
        </authorList>
    </citation>
    <scope>NUCLEOTIDE SEQUENCE</scope>
    <source>
        <strain evidence="7">DSM 106523</strain>
    </source>
</reference>
<evidence type="ECO:0000256" key="4">
    <source>
        <dbReference type="ARBA" id="ARBA00022840"/>
    </source>
</evidence>
<dbReference type="GO" id="GO:0005829">
    <property type="term" value="C:cytosol"/>
    <property type="evidence" value="ECO:0007669"/>
    <property type="project" value="TreeGrafter"/>
</dbReference>